<evidence type="ECO:0000313" key="1">
    <source>
        <dbReference type="EMBL" id="OBP76881.1"/>
    </source>
</evidence>
<proteinExistence type="predicted"/>
<dbReference type="GeneID" id="66684854"/>
<dbReference type="Proteomes" id="UP000093748">
    <property type="component" value="Unassembled WGS sequence"/>
</dbReference>
<dbReference type="EMBL" id="LZTJ01000012">
    <property type="protein sequence ID" value="OBP76881.1"/>
    <property type="molecule type" value="Genomic_DNA"/>
</dbReference>
<dbReference type="AlphaFoldDB" id="A0A1A5HUL8"/>
<gene>
    <name evidence="1" type="ORF">BAE39_12450</name>
</gene>
<dbReference type="RefSeq" id="WP_064987740.1">
    <property type="nucleotide sequence ID" value="NZ_LZTK01000008.1"/>
</dbReference>
<accession>A0A1A5HUL8</accession>
<comment type="caution">
    <text evidence="1">The sequence shown here is derived from an EMBL/GenBank/DDBJ whole genome shotgun (WGS) entry which is preliminary data.</text>
</comment>
<name>A0A1A5HUL8_RHILI</name>
<evidence type="ECO:0000313" key="2">
    <source>
        <dbReference type="Proteomes" id="UP000093748"/>
    </source>
</evidence>
<sequence length="89" mass="9907">MMNALSFRDVFSIVHNLDLSDLEQAGVINPGANCGSDWRRFNDDFGTFVLKLPSARLDKLIGLIEARRPKATPVAVTFFDFEDRSGEAC</sequence>
<reference evidence="2" key="1">
    <citation type="submission" date="2016-06" db="EMBL/GenBank/DDBJ databases">
        <title>NZP2037 Pacbio-Illumina hybrid assembly.</title>
        <authorList>
            <person name="Ramsay J.P."/>
        </authorList>
    </citation>
    <scope>NUCLEOTIDE SEQUENCE [LARGE SCALE GENOMIC DNA]</scope>
    <source>
        <strain evidence="2">R7ANS::ICEMlSym2042</strain>
    </source>
</reference>
<organism evidence="1 2">
    <name type="scientific">Rhizobium loti</name>
    <name type="common">Mesorhizobium loti</name>
    <dbReference type="NCBI Taxonomy" id="381"/>
    <lineage>
        <taxon>Bacteria</taxon>
        <taxon>Pseudomonadati</taxon>
        <taxon>Pseudomonadota</taxon>
        <taxon>Alphaproteobacteria</taxon>
        <taxon>Hyphomicrobiales</taxon>
        <taxon>Phyllobacteriaceae</taxon>
        <taxon>Mesorhizobium</taxon>
    </lineage>
</organism>
<protein>
    <submittedName>
        <fullName evidence="1">Uncharacterized protein</fullName>
    </submittedName>
</protein>